<dbReference type="EC" id="1.13.99.1" evidence="4 13"/>
<keyword evidence="8 13" id="KW-0560">Oxidoreductase</keyword>
<dbReference type="PANTHER" id="PTHR12588:SF0">
    <property type="entry name" value="INOSITOL OXYGENASE"/>
    <property type="match status" value="1"/>
</dbReference>
<evidence type="ECO:0000256" key="10">
    <source>
        <dbReference type="ARBA" id="ARBA00029668"/>
    </source>
</evidence>
<evidence type="ECO:0000256" key="3">
    <source>
        <dbReference type="ARBA" id="ARBA00005286"/>
    </source>
</evidence>
<feature type="compositionally biased region" description="Basic and acidic residues" evidence="14">
    <location>
        <begin position="131"/>
        <end position="162"/>
    </location>
</feature>
<comment type="caution">
    <text evidence="15">The sequence shown here is derived from an EMBL/GenBank/DDBJ whole genome shotgun (WGS) entry which is preliminary data.</text>
</comment>
<evidence type="ECO:0000256" key="12">
    <source>
        <dbReference type="PIRSR" id="PIRSR607828-2"/>
    </source>
</evidence>
<dbReference type="GO" id="GO:0005506">
    <property type="term" value="F:iron ion binding"/>
    <property type="evidence" value="ECO:0007669"/>
    <property type="project" value="InterPro"/>
</dbReference>
<accession>X6MAT3</accession>
<name>X6MAT3_RETFI</name>
<comment type="pathway">
    <text evidence="2 13">Polyol metabolism; myo-inositol degradation into D-glucuronate; D-glucuronate from myo-inositol: step 1/1.</text>
</comment>
<dbReference type="Gene3D" id="1.10.3210.10">
    <property type="entry name" value="Hypothetical protein af1432"/>
    <property type="match status" value="1"/>
</dbReference>
<feature type="binding site" evidence="12">
    <location>
        <position position="340"/>
    </location>
    <ligand>
        <name>Fe cation</name>
        <dbReference type="ChEBI" id="CHEBI:24875"/>
        <label>1</label>
    </ligand>
</feature>
<feature type="region of interest" description="Disordered" evidence="14">
    <location>
        <begin position="129"/>
        <end position="167"/>
    </location>
</feature>
<keyword evidence="16" id="KW-1185">Reference proteome</keyword>
<comment type="subcellular location">
    <subcellularLocation>
        <location evidence="1 13">Cytoplasm</location>
    </subcellularLocation>
</comment>
<feature type="binding site" evidence="12">
    <location>
        <position position="264"/>
    </location>
    <ligand>
        <name>Fe cation</name>
        <dbReference type="ChEBI" id="CHEBI:24875"/>
        <label>1</label>
    </ligand>
</feature>
<dbReference type="InterPro" id="IPR007828">
    <property type="entry name" value="Inositol_oxygenase"/>
</dbReference>
<evidence type="ECO:0000256" key="9">
    <source>
        <dbReference type="ARBA" id="ARBA00023004"/>
    </source>
</evidence>
<dbReference type="EMBL" id="ASPP01022947">
    <property type="protein sequence ID" value="ETO10954.1"/>
    <property type="molecule type" value="Genomic_DNA"/>
</dbReference>
<dbReference type="GO" id="GO:0050113">
    <property type="term" value="F:inositol oxygenase activity"/>
    <property type="evidence" value="ECO:0007669"/>
    <property type="project" value="UniProtKB-UniRule"/>
</dbReference>
<dbReference type="SUPFAM" id="SSF109604">
    <property type="entry name" value="HD-domain/PDEase-like"/>
    <property type="match status" value="1"/>
</dbReference>
<organism evidence="15 16">
    <name type="scientific">Reticulomyxa filosa</name>
    <dbReference type="NCBI Taxonomy" id="46433"/>
    <lineage>
        <taxon>Eukaryota</taxon>
        <taxon>Sar</taxon>
        <taxon>Rhizaria</taxon>
        <taxon>Retaria</taxon>
        <taxon>Foraminifera</taxon>
        <taxon>Monothalamids</taxon>
        <taxon>Reticulomyxidae</taxon>
        <taxon>Reticulomyxa</taxon>
    </lineage>
</organism>
<evidence type="ECO:0000313" key="16">
    <source>
        <dbReference type="Proteomes" id="UP000023152"/>
    </source>
</evidence>
<dbReference type="AlphaFoldDB" id="X6MAT3"/>
<evidence type="ECO:0000256" key="2">
    <source>
        <dbReference type="ARBA" id="ARBA00005167"/>
    </source>
</evidence>
<keyword evidence="9 12" id="KW-0408">Iron</keyword>
<evidence type="ECO:0000256" key="14">
    <source>
        <dbReference type="SAM" id="MobiDB-lite"/>
    </source>
</evidence>
<dbReference type="Pfam" id="PF05153">
    <property type="entry name" value="MIOX"/>
    <property type="match status" value="1"/>
</dbReference>
<proteinExistence type="inferred from homology"/>
<comment type="catalytic activity">
    <reaction evidence="11 13">
        <text>myo-inositol + O2 = D-glucuronate + H2O + H(+)</text>
        <dbReference type="Rhea" id="RHEA:23696"/>
        <dbReference type="ChEBI" id="CHEBI:15377"/>
        <dbReference type="ChEBI" id="CHEBI:15378"/>
        <dbReference type="ChEBI" id="CHEBI:15379"/>
        <dbReference type="ChEBI" id="CHEBI:17268"/>
        <dbReference type="ChEBI" id="CHEBI:58720"/>
        <dbReference type="EC" id="1.13.99.1"/>
    </reaction>
</comment>
<evidence type="ECO:0000256" key="8">
    <source>
        <dbReference type="ARBA" id="ARBA00023002"/>
    </source>
</evidence>
<evidence type="ECO:0000256" key="7">
    <source>
        <dbReference type="ARBA" id="ARBA00022723"/>
    </source>
</evidence>
<dbReference type="PANTHER" id="PTHR12588">
    <property type="entry name" value="MYOINOSITOL OXYGENASE"/>
    <property type="match status" value="1"/>
</dbReference>
<protein>
    <recommendedName>
        <fullName evidence="5 13">Inositol oxygenase</fullName>
        <ecNumber evidence="4 13">1.13.99.1</ecNumber>
    </recommendedName>
    <alternativeName>
        <fullName evidence="10 13">Myo-inositol oxygenase</fullName>
    </alternativeName>
</protein>
<evidence type="ECO:0000256" key="13">
    <source>
        <dbReference type="RuleBase" id="RU367039"/>
    </source>
</evidence>
<feature type="binding site" evidence="12">
    <location>
        <position position="263"/>
    </location>
    <ligand>
        <name>Fe cation</name>
        <dbReference type="ChEBI" id="CHEBI:24875"/>
        <label>1</label>
    </ligand>
</feature>
<keyword evidence="7 12" id="KW-0479">Metal-binding</keyword>
<dbReference type="Proteomes" id="UP000023152">
    <property type="component" value="Unassembled WGS sequence"/>
</dbReference>
<evidence type="ECO:0000256" key="4">
    <source>
        <dbReference type="ARBA" id="ARBA00011919"/>
    </source>
</evidence>
<dbReference type="UniPathway" id="UPA00111">
    <property type="reaction ID" value="UER00527"/>
</dbReference>
<dbReference type="GO" id="GO:0019310">
    <property type="term" value="P:inositol catabolic process"/>
    <property type="evidence" value="ECO:0007669"/>
    <property type="project" value="UniProtKB-UniRule"/>
</dbReference>
<evidence type="ECO:0000313" key="15">
    <source>
        <dbReference type="EMBL" id="ETO10954.1"/>
    </source>
</evidence>
<reference evidence="15 16" key="1">
    <citation type="journal article" date="2013" name="Curr. Biol.">
        <title>The Genome of the Foraminiferan Reticulomyxa filosa.</title>
        <authorList>
            <person name="Glockner G."/>
            <person name="Hulsmann N."/>
            <person name="Schleicher M."/>
            <person name="Noegel A.A."/>
            <person name="Eichinger L."/>
            <person name="Gallinger C."/>
            <person name="Pawlowski J."/>
            <person name="Sierra R."/>
            <person name="Euteneuer U."/>
            <person name="Pillet L."/>
            <person name="Moustafa A."/>
            <person name="Platzer M."/>
            <person name="Groth M."/>
            <person name="Szafranski K."/>
            <person name="Schliwa M."/>
        </authorList>
    </citation>
    <scope>NUCLEOTIDE SEQUENCE [LARGE SCALE GENOMIC DNA]</scope>
</reference>
<evidence type="ECO:0000256" key="6">
    <source>
        <dbReference type="ARBA" id="ARBA00022490"/>
    </source>
</evidence>
<sequence>MVFSQLLLFFFNAHSKKLNEPNFFFCKKKKKQQKMPSTVKMSTKNIDNDNFLFIMRSNQAIHLLFCIKKLITQTQPYTLATPVGGKKKRIQKMATLASPKKRTTYDSIVDTDLLVLEPSSKKIKAQISMLEEGKTNEKRENEKKEEDNNDSWTKDPNKKQSDFRNYINSRRQEKVEKFYKEQHSKMTYEVITCCKMGASRKGLLKKQKQNSWDMLRYMDQVMDDSDPDTNLTQIEHAVQTAEAARMVHPEPEYDWFHLTGLIHDLGKILTVVDESKGLKGEEQWCVAGDTFPVGCQFSETNIFYEYFKDNPDFQNKKYNTLYGIYQPKCGLDQVIMSWGHDEYLYQVILFFFYRCYIFYEKKKRNCLI</sequence>
<comment type="similarity">
    <text evidence="3 13">Belongs to the myo-inositol oxygenase family.</text>
</comment>
<comment type="cofactor">
    <cofactor evidence="12 13">
        <name>Fe cation</name>
        <dbReference type="ChEBI" id="CHEBI:24875"/>
    </cofactor>
    <text evidence="12 13">Binds 2 iron ions per subunit.</text>
</comment>
<dbReference type="GO" id="GO:0005737">
    <property type="term" value="C:cytoplasm"/>
    <property type="evidence" value="ECO:0007669"/>
    <property type="project" value="UniProtKB-SubCell"/>
</dbReference>
<gene>
    <name evidence="15" type="ORF">RFI_26422</name>
</gene>
<evidence type="ECO:0000256" key="1">
    <source>
        <dbReference type="ARBA" id="ARBA00004496"/>
    </source>
</evidence>
<feature type="binding site" evidence="12">
    <location>
        <position position="236"/>
    </location>
    <ligand>
        <name>Fe cation</name>
        <dbReference type="ChEBI" id="CHEBI:24875"/>
        <label>1</label>
    </ligand>
</feature>
<dbReference type="OrthoDB" id="5151075at2759"/>
<evidence type="ECO:0000256" key="11">
    <source>
        <dbReference type="ARBA" id="ARBA00048271"/>
    </source>
</evidence>
<keyword evidence="6 13" id="KW-0963">Cytoplasm</keyword>
<evidence type="ECO:0000256" key="5">
    <source>
        <dbReference type="ARBA" id="ARBA00019269"/>
    </source>
</evidence>